<dbReference type="InterPro" id="IPR036890">
    <property type="entry name" value="HATPase_C_sf"/>
</dbReference>
<keyword evidence="5" id="KW-0808">Transferase</keyword>
<evidence type="ECO:0000256" key="1">
    <source>
        <dbReference type="ARBA" id="ARBA00000085"/>
    </source>
</evidence>
<dbReference type="EC" id="2.7.13.3" evidence="3"/>
<feature type="domain" description="Histidine kinase" evidence="12">
    <location>
        <begin position="236"/>
        <end position="454"/>
    </location>
</feature>
<dbReference type="SUPFAM" id="SSF47384">
    <property type="entry name" value="Homodimeric domain of signal transducing histidine kinase"/>
    <property type="match status" value="1"/>
</dbReference>
<evidence type="ECO:0000256" key="8">
    <source>
        <dbReference type="ARBA" id="ARBA00022989"/>
    </source>
</evidence>
<evidence type="ECO:0000256" key="11">
    <source>
        <dbReference type="SAM" id="Phobius"/>
    </source>
</evidence>
<dbReference type="Gene3D" id="1.10.287.130">
    <property type="match status" value="1"/>
</dbReference>
<keyword evidence="8 11" id="KW-1133">Transmembrane helix</keyword>
<dbReference type="SUPFAM" id="SSF158472">
    <property type="entry name" value="HAMP domain-like"/>
    <property type="match status" value="1"/>
</dbReference>
<evidence type="ECO:0000256" key="7">
    <source>
        <dbReference type="ARBA" id="ARBA00022777"/>
    </source>
</evidence>
<evidence type="ECO:0000256" key="3">
    <source>
        <dbReference type="ARBA" id="ARBA00012438"/>
    </source>
</evidence>
<keyword evidence="6 11" id="KW-0812">Transmembrane</keyword>
<dbReference type="PROSITE" id="PS50109">
    <property type="entry name" value="HIS_KIN"/>
    <property type="match status" value="1"/>
</dbReference>
<feature type="transmembrane region" description="Helical" evidence="11">
    <location>
        <begin position="7"/>
        <end position="30"/>
    </location>
</feature>
<evidence type="ECO:0000256" key="2">
    <source>
        <dbReference type="ARBA" id="ARBA00004370"/>
    </source>
</evidence>
<dbReference type="SUPFAM" id="SSF55874">
    <property type="entry name" value="ATPase domain of HSP90 chaperone/DNA topoisomerase II/histidine kinase"/>
    <property type="match status" value="1"/>
</dbReference>
<dbReference type="InterPro" id="IPR005467">
    <property type="entry name" value="His_kinase_dom"/>
</dbReference>
<dbReference type="PRINTS" id="PR00344">
    <property type="entry name" value="BCTRLSENSOR"/>
</dbReference>
<dbReference type="CDD" id="cd00075">
    <property type="entry name" value="HATPase"/>
    <property type="match status" value="1"/>
</dbReference>
<accession>A0ABX0QM87</accession>
<dbReference type="InterPro" id="IPR050428">
    <property type="entry name" value="TCS_sensor_his_kinase"/>
</dbReference>
<dbReference type="Gene3D" id="6.10.340.10">
    <property type="match status" value="1"/>
</dbReference>
<protein>
    <recommendedName>
        <fullName evidence="3">histidine kinase</fullName>
        <ecNumber evidence="3">2.7.13.3</ecNumber>
    </recommendedName>
</protein>
<keyword evidence="7 14" id="KW-0418">Kinase</keyword>
<dbReference type="InterPro" id="IPR003660">
    <property type="entry name" value="HAMP_dom"/>
</dbReference>
<dbReference type="Gene3D" id="3.30.565.10">
    <property type="entry name" value="Histidine kinase-like ATPase, C-terminal domain"/>
    <property type="match status" value="1"/>
</dbReference>
<evidence type="ECO:0000256" key="4">
    <source>
        <dbReference type="ARBA" id="ARBA00022553"/>
    </source>
</evidence>
<dbReference type="SMART" id="SM00388">
    <property type="entry name" value="HisKA"/>
    <property type="match status" value="1"/>
</dbReference>
<dbReference type="SMART" id="SM00387">
    <property type="entry name" value="HATPase_c"/>
    <property type="match status" value="1"/>
</dbReference>
<keyword evidence="10 11" id="KW-0472">Membrane</keyword>
<proteinExistence type="predicted"/>
<organism evidence="14 15">
    <name type="scientific">Fibrivirga algicola</name>
    <dbReference type="NCBI Taxonomy" id="2950420"/>
    <lineage>
        <taxon>Bacteria</taxon>
        <taxon>Pseudomonadati</taxon>
        <taxon>Bacteroidota</taxon>
        <taxon>Cytophagia</taxon>
        <taxon>Cytophagales</taxon>
        <taxon>Spirosomataceae</taxon>
        <taxon>Fibrivirga</taxon>
    </lineage>
</organism>
<dbReference type="PANTHER" id="PTHR45436:SF5">
    <property type="entry name" value="SENSOR HISTIDINE KINASE TRCS"/>
    <property type="match status" value="1"/>
</dbReference>
<evidence type="ECO:0000256" key="9">
    <source>
        <dbReference type="ARBA" id="ARBA00023012"/>
    </source>
</evidence>
<dbReference type="InterPro" id="IPR004358">
    <property type="entry name" value="Sig_transdc_His_kin-like_C"/>
</dbReference>
<name>A0ABX0QM87_9BACT</name>
<dbReference type="RefSeq" id="WP_166694125.1">
    <property type="nucleotide sequence ID" value="NZ_WAEL01000013.1"/>
</dbReference>
<evidence type="ECO:0000313" key="14">
    <source>
        <dbReference type="EMBL" id="NID13600.1"/>
    </source>
</evidence>
<feature type="domain" description="HAMP" evidence="13">
    <location>
        <begin position="175"/>
        <end position="228"/>
    </location>
</feature>
<evidence type="ECO:0000256" key="5">
    <source>
        <dbReference type="ARBA" id="ARBA00022679"/>
    </source>
</evidence>
<sequence length="457" mass="50895">MSIKQRITVGFTILVAALLLLFSVFIYQTYESYRRSQMSTRLQRRAMLAQLYVQNKPEFLRASYLTLPEQYETLFNALNQRIYQSSGPSDYSVMPALLQKARGNEVYFTYPSRRWEDPKEGVALSFDSEGKRYVAVVTAYDLAGRQTSRNLQFILIAGNVLSLVVIGLVGFLFARRAMRPFDELIGQLNAATVNDFSFRLGHPNRTDEAGYLASSFDELLGKIGELAASQENFVAYASHELRTPLTVVKGILETSLAYDQTLPDVRLSTEKALFRLEGAIDLANALLRLAEVEGLKASQLQDDVNVVDTLFDTVAYFGEKYPQQTIDIQLTDEFTEQSSAIRILGNATLMRTALINVIDNACKYSDFKPIAVRVDYQPSWVLIDVADAGIGIPPAQLNDVFLPMMRAENVGQVRGFGLGLTLTRRIVDMHQGELTVAAGNRGGTTVLIRLPALPLNS</sequence>
<gene>
    <name evidence="14" type="ORF">F7231_25760</name>
</gene>
<comment type="caution">
    <text evidence="14">The sequence shown here is derived from an EMBL/GenBank/DDBJ whole genome shotgun (WGS) entry which is preliminary data.</text>
</comment>
<dbReference type="InterPro" id="IPR036097">
    <property type="entry name" value="HisK_dim/P_sf"/>
</dbReference>
<reference evidence="15" key="1">
    <citation type="submission" date="2019-09" db="EMBL/GenBank/DDBJ databases">
        <authorList>
            <person name="Jung D.-H."/>
        </authorList>
    </citation>
    <scope>NUCLEOTIDE SEQUENCE [LARGE SCALE GENOMIC DNA]</scope>
    <source>
        <strain evidence="15">JA-25</strain>
    </source>
</reference>
<dbReference type="Pfam" id="PF00512">
    <property type="entry name" value="HisKA"/>
    <property type="match status" value="1"/>
</dbReference>
<dbReference type="EMBL" id="WAEL01000013">
    <property type="protein sequence ID" value="NID13600.1"/>
    <property type="molecule type" value="Genomic_DNA"/>
</dbReference>
<keyword evidence="4" id="KW-0597">Phosphoprotein</keyword>
<dbReference type="GO" id="GO:0016301">
    <property type="term" value="F:kinase activity"/>
    <property type="evidence" value="ECO:0007669"/>
    <property type="project" value="UniProtKB-KW"/>
</dbReference>
<dbReference type="InterPro" id="IPR003661">
    <property type="entry name" value="HisK_dim/P_dom"/>
</dbReference>
<dbReference type="PANTHER" id="PTHR45436">
    <property type="entry name" value="SENSOR HISTIDINE KINASE YKOH"/>
    <property type="match status" value="1"/>
</dbReference>
<keyword evidence="9" id="KW-0902">Two-component regulatory system</keyword>
<dbReference type="Pfam" id="PF02518">
    <property type="entry name" value="HATPase_c"/>
    <property type="match status" value="1"/>
</dbReference>
<evidence type="ECO:0000259" key="13">
    <source>
        <dbReference type="PROSITE" id="PS50885"/>
    </source>
</evidence>
<evidence type="ECO:0000256" key="10">
    <source>
        <dbReference type="ARBA" id="ARBA00023136"/>
    </source>
</evidence>
<comment type="catalytic activity">
    <reaction evidence="1">
        <text>ATP + protein L-histidine = ADP + protein N-phospho-L-histidine.</text>
        <dbReference type="EC" id="2.7.13.3"/>
    </reaction>
</comment>
<evidence type="ECO:0000313" key="15">
    <source>
        <dbReference type="Proteomes" id="UP000606008"/>
    </source>
</evidence>
<evidence type="ECO:0000256" key="6">
    <source>
        <dbReference type="ARBA" id="ARBA00022692"/>
    </source>
</evidence>
<dbReference type="CDD" id="cd00082">
    <property type="entry name" value="HisKA"/>
    <property type="match status" value="1"/>
</dbReference>
<evidence type="ECO:0000259" key="12">
    <source>
        <dbReference type="PROSITE" id="PS50109"/>
    </source>
</evidence>
<dbReference type="InterPro" id="IPR003594">
    <property type="entry name" value="HATPase_dom"/>
</dbReference>
<dbReference type="PROSITE" id="PS50885">
    <property type="entry name" value="HAMP"/>
    <property type="match status" value="1"/>
</dbReference>
<dbReference type="Proteomes" id="UP000606008">
    <property type="component" value="Unassembled WGS sequence"/>
</dbReference>
<comment type="subcellular location">
    <subcellularLocation>
        <location evidence="2">Membrane</location>
    </subcellularLocation>
</comment>
<keyword evidence="15" id="KW-1185">Reference proteome</keyword>
<reference evidence="15" key="2">
    <citation type="submission" date="2023-07" db="EMBL/GenBank/DDBJ databases">
        <authorList>
            <person name="Jung D.-H."/>
        </authorList>
    </citation>
    <scope>NUCLEOTIDE SEQUENCE [LARGE SCALE GENOMIC DNA]</scope>
    <source>
        <strain evidence="15">JA-25</strain>
    </source>
</reference>
<feature type="transmembrane region" description="Helical" evidence="11">
    <location>
        <begin position="151"/>
        <end position="174"/>
    </location>
</feature>